<feature type="non-terminal residue" evidence="1">
    <location>
        <position position="1"/>
    </location>
</feature>
<dbReference type="EMBL" id="JARKIB010000003">
    <property type="protein sequence ID" value="KAJ7782681.1"/>
    <property type="molecule type" value="Genomic_DNA"/>
</dbReference>
<evidence type="ECO:0000313" key="1">
    <source>
        <dbReference type="EMBL" id="KAJ7782681.1"/>
    </source>
</evidence>
<protein>
    <submittedName>
        <fullName evidence="1">Uncharacterized protein</fullName>
    </submittedName>
</protein>
<organism evidence="1 2">
    <name type="scientific">Mycena metata</name>
    <dbReference type="NCBI Taxonomy" id="1033252"/>
    <lineage>
        <taxon>Eukaryota</taxon>
        <taxon>Fungi</taxon>
        <taxon>Dikarya</taxon>
        <taxon>Basidiomycota</taxon>
        <taxon>Agaricomycotina</taxon>
        <taxon>Agaricomycetes</taxon>
        <taxon>Agaricomycetidae</taxon>
        <taxon>Agaricales</taxon>
        <taxon>Marasmiineae</taxon>
        <taxon>Mycenaceae</taxon>
        <taxon>Mycena</taxon>
    </lineage>
</organism>
<dbReference type="Proteomes" id="UP001215598">
    <property type="component" value="Unassembled WGS sequence"/>
</dbReference>
<name>A0AAD7NZX4_9AGAR</name>
<accession>A0AAD7NZX4</accession>
<reference evidence="1" key="1">
    <citation type="submission" date="2023-03" db="EMBL/GenBank/DDBJ databases">
        <title>Massive genome expansion in bonnet fungi (Mycena s.s.) driven by repeated elements and novel gene families across ecological guilds.</title>
        <authorList>
            <consortium name="Lawrence Berkeley National Laboratory"/>
            <person name="Harder C.B."/>
            <person name="Miyauchi S."/>
            <person name="Viragh M."/>
            <person name="Kuo A."/>
            <person name="Thoen E."/>
            <person name="Andreopoulos B."/>
            <person name="Lu D."/>
            <person name="Skrede I."/>
            <person name="Drula E."/>
            <person name="Henrissat B."/>
            <person name="Morin E."/>
            <person name="Kohler A."/>
            <person name="Barry K."/>
            <person name="LaButti K."/>
            <person name="Morin E."/>
            <person name="Salamov A."/>
            <person name="Lipzen A."/>
            <person name="Mereny Z."/>
            <person name="Hegedus B."/>
            <person name="Baldrian P."/>
            <person name="Stursova M."/>
            <person name="Weitz H."/>
            <person name="Taylor A."/>
            <person name="Grigoriev I.V."/>
            <person name="Nagy L.G."/>
            <person name="Martin F."/>
            <person name="Kauserud H."/>
        </authorList>
    </citation>
    <scope>NUCLEOTIDE SEQUENCE</scope>
    <source>
        <strain evidence="1">CBHHK182m</strain>
    </source>
</reference>
<comment type="caution">
    <text evidence="1">The sequence shown here is derived from an EMBL/GenBank/DDBJ whole genome shotgun (WGS) entry which is preliminary data.</text>
</comment>
<evidence type="ECO:0000313" key="2">
    <source>
        <dbReference type="Proteomes" id="UP001215598"/>
    </source>
</evidence>
<proteinExistence type="predicted"/>
<dbReference type="AlphaFoldDB" id="A0AAD7NZX4"/>
<keyword evidence="2" id="KW-1185">Reference proteome</keyword>
<gene>
    <name evidence="1" type="ORF">B0H16DRAFT_1357062</name>
</gene>
<sequence>LPLPVIAAHIRLGRKYDFRELLDLALARLTFENPTTLEEYDALLSPVLGYRPTRGAFYFDILALAREHNISSVLPVAYYHVVLCASSADDLFKAVKRDDGTEASLALVDLRRCVSGRGKNLVTRTQPGYTHGWCGSWTPSINCTPACTTIRESHLRTLLATRSLKALFNFSSEWVAKHHPGLCAACK</sequence>